<gene>
    <name evidence="5" type="ORF">HQN59_09580</name>
</gene>
<dbReference type="Pfam" id="PF25989">
    <property type="entry name" value="YknX_C"/>
    <property type="match status" value="1"/>
</dbReference>
<feature type="compositionally biased region" description="Low complexity" evidence="2">
    <location>
        <begin position="371"/>
        <end position="399"/>
    </location>
</feature>
<evidence type="ECO:0000256" key="1">
    <source>
        <dbReference type="ARBA" id="ARBA00009477"/>
    </source>
</evidence>
<evidence type="ECO:0000313" key="5">
    <source>
        <dbReference type="EMBL" id="NUZ06013.1"/>
    </source>
</evidence>
<reference evidence="5 6" key="1">
    <citation type="submission" date="2020-06" db="EMBL/GenBank/DDBJ databases">
        <title>Schlegella sp. ID0723 isolated from air conditioner.</title>
        <authorList>
            <person name="Kim D.Y."/>
            <person name="Kim D.-U."/>
        </authorList>
    </citation>
    <scope>NUCLEOTIDE SEQUENCE [LARGE SCALE GENOMIC DNA]</scope>
    <source>
        <strain evidence="5 6">ID0723</strain>
    </source>
</reference>
<feature type="compositionally biased region" description="Pro residues" evidence="2">
    <location>
        <begin position="400"/>
        <end position="411"/>
    </location>
</feature>
<dbReference type="InterPro" id="IPR058625">
    <property type="entry name" value="MdtA-like_BSH"/>
</dbReference>
<dbReference type="GO" id="GO:1990281">
    <property type="term" value="C:efflux pump complex"/>
    <property type="evidence" value="ECO:0007669"/>
    <property type="project" value="TreeGrafter"/>
</dbReference>
<dbReference type="InterPro" id="IPR058637">
    <property type="entry name" value="YknX-like_C"/>
</dbReference>
<dbReference type="Pfam" id="PF25917">
    <property type="entry name" value="BSH_RND"/>
    <property type="match status" value="1"/>
</dbReference>
<dbReference type="RefSeq" id="WP_176068588.1">
    <property type="nucleotide sequence ID" value="NZ_JABWMJ010000004.1"/>
</dbReference>
<organism evidence="5 6">
    <name type="scientific">Piscinibacter koreensis</name>
    <dbReference type="NCBI Taxonomy" id="2742824"/>
    <lineage>
        <taxon>Bacteria</taxon>
        <taxon>Pseudomonadati</taxon>
        <taxon>Pseudomonadota</taxon>
        <taxon>Betaproteobacteria</taxon>
        <taxon>Burkholderiales</taxon>
        <taxon>Sphaerotilaceae</taxon>
        <taxon>Piscinibacter</taxon>
    </lineage>
</organism>
<dbReference type="SUPFAM" id="SSF111369">
    <property type="entry name" value="HlyD-like secretion proteins"/>
    <property type="match status" value="1"/>
</dbReference>
<dbReference type="Proteomes" id="UP000529637">
    <property type="component" value="Unassembled WGS sequence"/>
</dbReference>
<comment type="caution">
    <text evidence="5">The sequence shown here is derived from an EMBL/GenBank/DDBJ whole genome shotgun (WGS) entry which is preliminary data.</text>
</comment>
<evidence type="ECO:0000256" key="2">
    <source>
        <dbReference type="SAM" id="MobiDB-lite"/>
    </source>
</evidence>
<keyword evidence="6" id="KW-1185">Reference proteome</keyword>
<dbReference type="NCBIfam" id="TIGR01730">
    <property type="entry name" value="RND_mfp"/>
    <property type="match status" value="1"/>
</dbReference>
<dbReference type="PANTHER" id="PTHR30469:SF15">
    <property type="entry name" value="HLYD FAMILY OF SECRETION PROTEINS"/>
    <property type="match status" value="1"/>
</dbReference>
<sequence>MKRWAKVALPIVAAAVVGGFVARAVVIRKAEQAAAAAPLRPAGLELAATDVAAAEVVELGQVLEVSGGLKAFNSAVIRAKVAAEVRSLDVREGDRVRAGQVLGQLDPLELDLRVRQAEQTAASTRSQYEIARRTLENNRALVAQGFISPTGLETSVSNEAGARATLEAANAAVDLARKARADARLVAPIAGIVSQRLVQPGERVAIDARLVEIVDLSRLELEAALAPEDVARLELGQVAQLQVDGIGAPVAARVARISPTAQPGTRSVLAYLSVEPNPALRQGLFARGRIELARRRVLAVPEAALRSDQAAPYVLQVVEGVARRTPVRVGSAGRVGNEAWVEIVDGLAAGATVLTASAGVVRDGTRVRLAAPAADASAAGTRNAGNGTASPRASATSAAPLPPSSPTPAAR</sequence>
<feature type="domain" description="Multidrug resistance protein MdtA-like barrel-sandwich hybrid" evidence="3">
    <location>
        <begin position="74"/>
        <end position="205"/>
    </location>
</feature>
<dbReference type="PANTHER" id="PTHR30469">
    <property type="entry name" value="MULTIDRUG RESISTANCE PROTEIN MDTA"/>
    <property type="match status" value="1"/>
</dbReference>
<dbReference type="EMBL" id="JABWMJ010000004">
    <property type="protein sequence ID" value="NUZ06013.1"/>
    <property type="molecule type" value="Genomic_DNA"/>
</dbReference>
<evidence type="ECO:0000259" key="4">
    <source>
        <dbReference type="Pfam" id="PF25989"/>
    </source>
</evidence>
<dbReference type="Gene3D" id="2.40.420.20">
    <property type="match status" value="1"/>
</dbReference>
<comment type="similarity">
    <text evidence="1">Belongs to the membrane fusion protein (MFP) (TC 8.A.1) family.</text>
</comment>
<proteinExistence type="inferred from homology"/>
<dbReference type="GO" id="GO:0015562">
    <property type="term" value="F:efflux transmembrane transporter activity"/>
    <property type="evidence" value="ECO:0007669"/>
    <property type="project" value="TreeGrafter"/>
</dbReference>
<evidence type="ECO:0000259" key="3">
    <source>
        <dbReference type="Pfam" id="PF25917"/>
    </source>
</evidence>
<dbReference type="Gene3D" id="2.40.50.100">
    <property type="match status" value="1"/>
</dbReference>
<accession>A0A7Y6NMN2</accession>
<protein>
    <submittedName>
        <fullName evidence="5">Efflux RND transporter periplasmic adaptor subunit</fullName>
    </submittedName>
</protein>
<dbReference type="InterPro" id="IPR006143">
    <property type="entry name" value="RND_pump_MFP"/>
</dbReference>
<dbReference type="Gene3D" id="1.10.287.470">
    <property type="entry name" value="Helix hairpin bin"/>
    <property type="match status" value="1"/>
</dbReference>
<name>A0A7Y6NMN2_9BURK</name>
<dbReference type="AlphaFoldDB" id="A0A7Y6NMN2"/>
<evidence type="ECO:0000313" key="6">
    <source>
        <dbReference type="Proteomes" id="UP000529637"/>
    </source>
</evidence>
<feature type="domain" description="YknX-like C-terminal permuted SH3-like" evidence="4">
    <location>
        <begin position="297"/>
        <end position="368"/>
    </location>
</feature>
<dbReference type="Gene3D" id="2.40.30.170">
    <property type="match status" value="1"/>
</dbReference>
<feature type="region of interest" description="Disordered" evidence="2">
    <location>
        <begin position="371"/>
        <end position="411"/>
    </location>
</feature>